<proteinExistence type="predicted"/>
<feature type="region of interest" description="Disordered" evidence="1">
    <location>
        <begin position="944"/>
        <end position="968"/>
    </location>
</feature>
<dbReference type="InParanoid" id="D2V834"/>
<evidence type="ECO:0000313" key="2">
    <source>
        <dbReference type="EMBL" id="EFC46975.1"/>
    </source>
</evidence>
<dbReference type="PANTHER" id="PTHR33099:SF7">
    <property type="entry name" value="MYND-TYPE DOMAIN-CONTAINING PROTEIN"/>
    <property type="match status" value="1"/>
</dbReference>
<dbReference type="VEuPathDB" id="AmoebaDB:NAEGRDRAFT_47425"/>
<evidence type="ECO:0000313" key="3">
    <source>
        <dbReference type="Proteomes" id="UP000006671"/>
    </source>
</evidence>
<dbReference type="eggNOG" id="ENOG502QWAB">
    <property type="taxonomic scope" value="Eukaryota"/>
</dbReference>
<reference evidence="2 3" key="1">
    <citation type="journal article" date="2010" name="Cell">
        <title>The genome of Naegleria gruberi illuminates early eukaryotic versatility.</title>
        <authorList>
            <person name="Fritz-Laylin L.K."/>
            <person name="Prochnik S.E."/>
            <person name="Ginger M.L."/>
            <person name="Dacks J.B."/>
            <person name="Carpenter M.L."/>
            <person name="Field M.C."/>
            <person name="Kuo A."/>
            <person name="Paredez A."/>
            <person name="Chapman J."/>
            <person name="Pham J."/>
            <person name="Shu S."/>
            <person name="Neupane R."/>
            <person name="Cipriano M."/>
            <person name="Mancuso J."/>
            <person name="Tu H."/>
            <person name="Salamov A."/>
            <person name="Lindquist E."/>
            <person name="Shapiro H."/>
            <person name="Lucas S."/>
            <person name="Grigoriev I.V."/>
            <person name="Cande W.Z."/>
            <person name="Fulton C."/>
            <person name="Rokhsar D.S."/>
            <person name="Dawson S.C."/>
        </authorList>
    </citation>
    <scope>NUCLEOTIDE SEQUENCE [LARGE SCALE GENOMIC DNA]</scope>
    <source>
        <strain evidence="2 3">NEG-M</strain>
    </source>
</reference>
<dbReference type="Proteomes" id="UP000006671">
    <property type="component" value="Unassembled WGS sequence"/>
</dbReference>
<dbReference type="KEGG" id="ngr:NAEGRDRAFT_47425"/>
<protein>
    <submittedName>
        <fullName evidence="2">Predicted protein</fullName>
    </submittedName>
</protein>
<dbReference type="OrthoDB" id="27483at2759"/>
<name>D2V834_NAEGR</name>
<evidence type="ECO:0000256" key="1">
    <source>
        <dbReference type="SAM" id="MobiDB-lite"/>
    </source>
</evidence>
<keyword evidence="3" id="KW-1185">Reference proteome</keyword>
<dbReference type="AlphaFoldDB" id="D2V834"/>
<dbReference type="Gene3D" id="2.60.120.620">
    <property type="entry name" value="q2cbj1_9rhob like domain"/>
    <property type="match status" value="1"/>
</dbReference>
<dbReference type="EMBL" id="GG738856">
    <property type="protein sequence ID" value="EFC46975.1"/>
    <property type="molecule type" value="Genomic_DNA"/>
</dbReference>
<dbReference type="RefSeq" id="XP_002679719.1">
    <property type="nucleotide sequence ID" value="XM_002679673.1"/>
</dbReference>
<dbReference type="GeneID" id="8850401"/>
<dbReference type="PANTHER" id="PTHR33099">
    <property type="entry name" value="FE2OG DIOXYGENASE DOMAIN-CONTAINING PROTEIN"/>
    <property type="match status" value="1"/>
</dbReference>
<sequence length="968" mass="111425">MVKKAKKPSHHDEEEITDEDFMDIMDCLNPRQFEQMSRSLGYTVRDYDHDSDDSYFSDECIVAPTPELETLLIKRDCLAEKLLPPDKNIKKRILDLLEQSCVLNGDYITGGKLDSNYLMPAIEILLEDNGKYKPLPLPIVYAEQVTELIRNCSFGRTENVNITKSWHLDPHKFRITNPKWDSSIEELVRKVKAKLGILNEKKIDFSLSKMILHEEGGLFDFCTDIDKEDGIVANLLVQLPSSFTGGNFTLSHSGKEMKFQYKDESTYSPYYVSFYSNCEHKGEPLTSGYRLSLVYNLKYSGSDRIAPYDSATQLRDMQNIIETWIKVPMYTKLCYILENKYTKATLGPSVLQGKDKIAYQLFSQLEHVEVHLATLEKHEETICLSDMKYDTELRYKAHTTNNVEDEEDFTEYMKINRCYKSTCILIYPKQLKSLCNQLDPLEKFWKDYKEQKTDKKKNILMAYTSSLLCCSEDNLSTRSFVDMSKFSDICLTLNYLPLSLKYVEKVLIVDEFKTEEATILLTKVIKNHGTEHFKELVSNSLEKCCKLIFLVIVLNIFILFIITVKTKNYYSNEITAIGKMILELNEQSWITHFVDKVVSLKSLNMEWAHPDAIMIIFKLKDQYPSYSEKLNQFIDAYVKSELSIDKSRVGCSLINSEVVIKLNMINLALPLLNRMSCKMDDKELNEVVAVMKHFGIEKTEPLLVLALKDLHRYPFTPRRLAILQLSMQSSAEAKHLSDKIFESIIQNFDFKLENASEYVDLLTFFRNNDRSADEIRFSNALIQKISIPKYSYSLVKEIIKTNGIECFGTGTGLRMILEHSYKVLFNSATTPNASHSLDLDLEGTSTWVFNHITLSCSCEHCEKVKKFLISNEKVFSLKEKLNARKHVETILKEQVDLIKETIKAGSPQTLKLTKTRMSPDAKKAITGSIENILKQYIEYATKSDQKALARPSESNVADEPPTKKVKQE</sequence>
<organism evidence="3">
    <name type="scientific">Naegleria gruberi</name>
    <name type="common">Amoeba</name>
    <dbReference type="NCBI Taxonomy" id="5762"/>
    <lineage>
        <taxon>Eukaryota</taxon>
        <taxon>Discoba</taxon>
        <taxon>Heterolobosea</taxon>
        <taxon>Tetramitia</taxon>
        <taxon>Eutetramitia</taxon>
        <taxon>Vahlkampfiidae</taxon>
        <taxon>Naegleria</taxon>
    </lineage>
</organism>
<accession>D2V834</accession>
<gene>
    <name evidence="2" type="ORF">NAEGRDRAFT_47425</name>
</gene>